<sequence length="144" mass="16301">MKPGLGKSCDESMTAPPFGGRALVVFGGDTALPWLRMLKPGFRHCFVLVERAGGWVVVNPLSHQTELAWLERREAGDLANAYRRHGFRVVPYAVIAAPPTAAPWRPYTCVEAVKRVLGIHHRWVWTPWALYRHIRGARTQKNTY</sequence>
<evidence type="ECO:0000313" key="1">
    <source>
        <dbReference type="EMBL" id="TCS61696.1"/>
    </source>
</evidence>
<name>A0A4R3J9L5_9PROT</name>
<protein>
    <submittedName>
        <fullName evidence="1">Uncharacterized protein</fullName>
    </submittedName>
</protein>
<organism evidence="1 2">
    <name type="scientific">Varunaivibrio sulfuroxidans</name>
    <dbReference type="NCBI Taxonomy" id="1773489"/>
    <lineage>
        <taxon>Bacteria</taxon>
        <taxon>Pseudomonadati</taxon>
        <taxon>Pseudomonadota</taxon>
        <taxon>Alphaproteobacteria</taxon>
        <taxon>Rhodospirillales</taxon>
        <taxon>Magnetovibrionaceae</taxon>
        <taxon>Varunaivibrio</taxon>
    </lineage>
</organism>
<dbReference type="EMBL" id="SLZW01000007">
    <property type="protein sequence ID" value="TCS61696.1"/>
    <property type="molecule type" value="Genomic_DNA"/>
</dbReference>
<gene>
    <name evidence="1" type="ORF">EDD55_107105</name>
</gene>
<dbReference type="AlphaFoldDB" id="A0A4R3J9L5"/>
<keyword evidence="2" id="KW-1185">Reference proteome</keyword>
<proteinExistence type="predicted"/>
<dbReference type="Proteomes" id="UP000295304">
    <property type="component" value="Unassembled WGS sequence"/>
</dbReference>
<evidence type="ECO:0000313" key="2">
    <source>
        <dbReference type="Proteomes" id="UP000295304"/>
    </source>
</evidence>
<comment type="caution">
    <text evidence="1">The sequence shown here is derived from an EMBL/GenBank/DDBJ whole genome shotgun (WGS) entry which is preliminary data.</text>
</comment>
<reference evidence="1 2" key="1">
    <citation type="submission" date="2019-03" db="EMBL/GenBank/DDBJ databases">
        <title>Genomic Encyclopedia of Type Strains, Phase IV (KMG-IV): sequencing the most valuable type-strain genomes for metagenomic binning, comparative biology and taxonomic classification.</title>
        <authorList>
            <person name="Goeker M."/>
        </authorList>
    </citation>
    <scope>NUCLEOTIDE SEQUENCE [LARGE SCALE GENOMIC DNA]</scope>
    <source>
        <strain evidence="1 2">DSM 101688</strain>
    </source>
</reference>
<accession>A0A4R3J9L5</accession>